<dbReference type="SUPFAM" id="SSF53756">
    <property type="entry name" value="UDP-Glycosyltransferase/glycogen phosphorylase"/>
    <property type="match status" value="1"/>
</dbReference>
<evidence type="ECO:0000313" key="5">
    <source>
        <dbReference type="Proteomes" id="UP001180536"/>
    </source>
</evidence>
<dbReference type="RefSeq" id="WP_310342412.1">
    <property type="nucleotide sequence ID" value="NZ_JAVDXQ010000001.1"/>
</dbReference>
<dbReference type="Gene3D" id="3.40.50.2000">
    <property type="entry name" value="Glycogen Phosphorylase B"/>
    <property type="match status" value="2"/>
</dbReference>
<dbReference type="Pfam" id="PF13692">
    <property type="entry name" value="Glyco_trans_1_4"/>
    <property type="match status" value="1"/>
</dbReference>
<dbReference type="PANTHER" id="PTHR12526">
    <property type="entry name" value="GLYCOSYLTRANSFERASE"/>
    <property type="match status" value="1"/>
</dbReference>
<dbReference type="Proteomes" id="UP001180536">
    <property type="component" value="Unassembled WGS sequence"/>
</dbReference>
<dbReference type="EMBL" id="JAVDXQ010000001">
    <property type="protein sequence ID" value="MDR7295728.1"/>
    <property type="molecule type" value="Genomic_DNA"/>
</dbReference>
<proteinExistence type="predicted"/>
<accession>A0ABU1Z536</accession>
<organism evidence="4 5">
    <name type="scientific">Pelomonas aquatica</name>
    <dbReference type="NCBI Taxonomy" id="431058"/>
    <lineage>
        <taxon>Bacteria</taxon>
        <taxon>Pseudomonadati</taxon>
        <taxon>Pseudomonadota</taxon>
        <taxon>Betaproteobacteria</taxon>
        <taxon>Burkholderiales</taxon>
        <taxon>Sphaerotilaceae</taxon>
        <taxon>Roseateles</taxon>
    </lineage>
</organism>
<protein>
    <submittedName>
        <fullName evidence="4">Glycosyltransferase involved in cell wall biosynthesis</fullName>
    </submittedName>
</protein>
<dbReference type="Pfam" id="PF13579">
    <property type="entry name" value="Glyco_trans_4_4"/>
    <property type="match status" value="1"/>
</dbReference>
<name>A0ABU1Z536_9BURK</name>
<keyword evidence="5" id="KW-1185">Reference proteome</keyword>
<keyword evidence="1" id="KW-0328">Glycosyltransferase</keyword>
<evidence type="ECO:0000259" key="3">
    <source>
        <dbReference type="Pfam" id="PF13579"/>
    </source>
</evidence>
<evidence type="ECO:0000256" key="2">
    <source>
        <dbReference type="ARBA" id="ARBA00022679"/>
    </source>
</evidence>
<evidence type="ECO:0000313" key="4">
    <source>
        <dbReference type="EMBL" id="MDR7295728.1"/>
    </source>
</evidence>
<feature type="domain" description="Glycosyltransferase subfamily 4-like N-terminal" evidence="3">
    <location>
        <begin position="18"/>
        <end position="201"/>
    </location>
</feature>
<dbReference type="CDD" id="cd03801">
    <property type="entry name" value="GT4_PimA-like"/>
    <property type="match status" value="1"/>
</dbReference>
<evidence type="ECO:0000256" key="1">
    <source>
        <dbReference type="ARBA" id="ARBA00022676"/>
    </source>
</evidence>
<gene>
    <name evidence="4" type="ORF">J2X16_001049</name>
</gene>
<comment type="caution">
    <text evidence="4">The sequence shown here is derived from an EMBL/GenBank/DDBJ whole genome shotgun (WGS) entry which is preliminary data.</text>
</comment>
<keyword evidence="2" id="KW-0808">Transferase</keyword>
<dbReference type="PANTHER" id="PTHR12526:SF510">
    <property type="entry name" value="D-INOSITOL 3-PHOSPHATE GLYCOSYLTRANSFERASE"/>
    <property type="match status" value="1"/>
</dbReference>
<sequence length="401" mass="44126">MKHALFVLSGFGFPPREGLHVQSAELMRRLATRGWTVSCVLRIQRGAHFDAEAFARAIGTNGVIVPIRSRLNYPLELLCASWVALTGWPSRYLAAIRGVERERPVDVLHVEGIPMMPLVASLPRLPVVVSEVDAWSLRQTRLRERAVGAPKRLFLAGYAAVSRRVERWILPLAKVSHVVSGADAQYLRALVPHADVRCIPVAVAAPARTPMQRLDLVPPRQPLNIIFWGDIGVPHLRGGLVWLISEVLPALTREGVKAQLRVLGRRDPDAELRKLADGVEFLTWIDDVSALLSSCDVVALPDQSGTGLKNRVLEAMALGVPVVGTSHAFEGIPVSDGQEAYTRDTVAGFTSALIEIARTADLQRMGRAAAEFVRRTYSFDAIVDQWEDVYATAQQRMTAPR</sequence>
<dbReference type="InterPro" id="IPR028098">
    <property type="entry name" value="Glyco_trans_4-like_N"/>
</dbReference>
<reference evidence="4 5" key="1">
    <citation type="submission" date="2023-07" db="EMBL/GenBank/DDBJ databases">
        <title>Sorghum-associated microbial communities from plants grown in Nebraska, USA.</title>
        <authorList>
            <person name="Schachtman D."/>
        </authorList>
    </citation>
    <scope>NUCLEOTIDE SEQUENCE [LARGE SCALE GENOMIC DNA]</scope>
    <source>
        <strain evidence="4 5">BE310</strain>
    </source>
</reference>